<dbReference type="InterPro" id="IPR002328">
    <property type="entry name" value="ADH_Zn_CS"/>
</dbReference>
<dbReference type="SUPFAM" id="SSF50129">
    <property type="entry name" value="GroES-like"/>
    <property type="match status" value="1"/>
</dbReference>
<dbReference type="FunFam" id="3.40.50.720:FF:000003">
    <property type="entry name" value="S-(hydroxymethyl)glutathione dehydrogenase"/>
    <property type="match status" value="1"/>
</dbReference>
<dbReference type="InterPro" id="IPR013154">
    <property type="entry name" value="ADH-like_N"/>
</dbReference>
<dbReference type="PANTHER" id="PTHR43350:SF2">
    <property type="entry name" value="GROES-LIKE ZINC-BINDING ALCOHOL DEHYDROGENASE FAMILY PROTEIN"/>
    <property type="match status" value="1"/>
</dbReference>
<accession>A0A9N9VQA0</accession>
<dbReference type="PROSITE" id="PS00059">
    <property type="entry name" value="ADH_ZINC"/>
    <property type="match status" value="1"/>
</dbReference>
<dbReference type="PANTHER" id="PTHR43350">
    <property type="entry name" value="NAD-DEPENDENT ALCOHOL DEHYDROGENASE"/>
    <property type="match status" value="1"/>
</dbReference>
<dbReference type="Pfam" id="PF08240">
    <property type="entry name" value="ADH_N"/>
    <property type="match status" value="1"/>
</dbReference>
<evidence type="ECO:0000256" key="3">
    <source>
        <dbReference type="ARBA" id="ARBA00022723"/>
    </source>
</evidence>
<dbReference type="Proteomes" id="UP000696573">
    <property type="component" value="Unassembled WGS sequence"/>
</dbReference>
<evidence type="ECO:0000256" key="5">
    <source>
        <dbReference type="ARBA" id="ARBA00023002"/>
    </source>
</evidence>
<dbReference type="AlphaFoldDB" id="A0A9N9VQA0"/>
<evidence type="ECO:0000256" key="2">
    <source>
        <dbReference type="ARBA" id="ARBA00008072"/>
    </source>
</evidence>
<dbReference type="OrthoDB" id="1560166at2759"/>
<comment type="similarity">
    <text evidence="2 6">Belongs to the zinc-containing alcohol dehydrogenase family.</text>
</comment>
<comment type="cofactor">
    <cofactor evidence="1 6">
        <name>Zn(2+)</name>
        <dbReference type="ChEBI" id="CHEBI:29105"/>
    </cofactor>
</comment>
<dbReference type="SUPFAM" id="SSF51735">
    <property type="entry name" value="NAD(P)-binding Rossmann-fold domains"/>
    <property type="match status" value="1"/>
</dbReference>
<dbReference type="InterPro" id="IPR036291">
    <property type="entry name" value="NAD(P)-bd_dom_sf"/>
</dbReference>
<sequence length="369" mass="40183">MDALPLQTRGLVTEASKAGYKLMPVILDDMRPDELLVEMKYSGICHTDLIGANGAYDYVLDFPAVLGHEGAGIIREVGSSVKDTNPKVGTSVILSFNHCGSCNNCNSQHPACCVNFEALNLGARRLTDKTTSARLLDGRRGVSQFFGQSSFLNHSVVSKYPVIPCPYPEDLAVYSALGCGFQTGAGTVLNSLQPTADDSLVVFGAGTVGIAAIMAAKYLGLRQIIAIDQIGERLTISKEQGATHTINTQNTPDFIHEIHSITGGGARYALECTGVSLFMEKMLECVCCGGCAVVVGVPKPDFMLKIDPMKLLHENKTIRRNQFIPEMIELHRSGNFPLEKLCTFYDVSKFEECIQDTREGKIIKPILRW</sequence>
<keyword evidence="5" id="KW-0560">Oxidoreductase</keyword>
<protein>
    <recommendedName>
        <fullName evidence="7">Enoyl reductase (ER) domain-containing protein</fullName>
    </recommendedName>
</protein>
<dbReference type="GO" id="GO:0008270">
    <property type="term" value="F:zinc ion binding"/>
    <property type="evidence" value="ECO:0007669"/>
    <property type="project" value="InterPro"/>
</dbReference>
<proteinExistence type="inferred from homology"/>
<evidence type="ECO:0000313" key="9">
    <source>
        <dbReference type="Proteomes" id="UP000696573"/>
    </source>
</evidence>
<evidence type="ECO:0000256" key="1">
    <source>
        <dbReference type="ARBA" id="ARBA00001947"/>
    </source>
</evidence>
<gene>
    <name evidence="8" type="ORF">CRHIZ90672A_00003667</name>
</gene>
<keyword evidence="9" id="KW-1185">Reference proteome</keyword>
<evidence type="ECO:0000259" key="7">
    <source>
        <dbReference type="SMART" id="SM00829"/>
    </source>
</evidence>
<keyword evidence="3 6" id="KW-0479">Metal-binding</keyword>
<reference evidence="8" key="1">
    <citation type="submission" date="2021-10" db="EMBL/GenBank/DDBJ databases">
        <authorList>
            <person name="Piombo E."/>
        </authorList>
    </citation>
    <scope>NUCLEOTIDE SEQUENCE</scope>
</reference>
<evidence type="ECO:0000256" key="6">
    <source>
        <dbReference type="RuleBase" id="RU361277"/>
    </source>
</evidence>
<dbReference type="Pfam" id="PF00107">
    <property type="entry name" value="ADH_zinc_N"/>
    <property type="match status" value="1"/>
</dbReference>
<name>A0A9N9VQA0_9HYPO</name>
<dbReference type="EMBL" id="CABFNQ020000726">
    <property type="protein sequence ID" value="CAH0027141.1"/>
    <property type="molecule type" value="Genomic_DNA"/>
</dbReference>
<comment type="caution">
    <text evidence="8">The sequence shown here is derived from an EMBL/GenBank/DDBJ whole genome shotgun (WGS) entry which is preliminary data.</text>
</comment>
<dbReference type="InterPro" id="IPR011032">
    <property type="entry name" value="GroES-like_sf"/>
</dbReference>
<dbReference type="InterPro" id="IPR020843">
    <property type="entry name" value="ER"/>
</dbReference>
<evidence type="ECO:0000256" key="4">
    <source>
        <dbReference type="ARBA" id="ARBA00022833"/>
    </source>
</evidence>
<dbReference type="SMART" id="SM00829">
    <property type="entry name" value="PKS_ER"/>
    <property type="match status" value="1"/>
</dbReference>
<dbReference type="CDD" id="cd08278">
    <property type="entry name" value="benzyl_alcohol_DH"/>
    <property type="match status" value="1"/>
</dbReference>
<dbReference type="GO" id="GO:0016491">
    <property type="term" value="F:oxidoreductase activity"/>
    <property type="evidence" value="ECO:0007669"/>
    <property type="project" value="UniProtKB-KW"/>
</dbReference>
<dbReference type="InterPro" id="IPR013149">
    <property type="entry name" value="ADH-like_C"/>
</dbReference>
<feature type="domain" description="Enoyl reductase (ER)" evidence="7">
    <location>
        <begin position="15"/>
        <end position="367"/>
    </location>
</feature>
<dbReference type="Gene3D" id="3.90.180.10">
    <property type="entry name" value="Medium-chain alcohol dehydrogenases, catalytic domain"/>
    <property type="match status" value="1"/>
</dbReference>
<keyword evidence="4 6" id="KW-0862">Zinc</keyword>
<organism evidence="8 9">
    <name type="scientific">Clonostachys rhizophaga</name>
    <dbReference type="NCBI Taxonomy" id="160324"/>
    <lineage>
        <taxon>Eukaryota</taxon>
        <taxon>Fungi</taxon>
        <taxon>Dikarya</taxon>
        <taxon>Ascomycota</taxon>
        <taxon>Pezizomycotina</taxon>
        <taxon>Sordariomycetes</taxon>
        <taxon>Hypocreomycetidae</taxon>
        <taxon>Hypocreales</taxon>
        <taxon>Bionectriaceae</taxon>
        <taxon>Clonostachys</taxon>
    </lineage>
</organism>
<evidence type="ECO:0000313" key="8">
    <source>
        <dbReference type="EMBL" id="CAH0027141.1"/>
    </source>
</evidence>
<dbReference type="Gene3D" id="3.40.50.720">
    <property type="entry name" value="NAD(P)-binding Rossmann-like Domain"/>
    <property type="match status" value="1"/>
</dbReference>